<dbReference type="SUPFAM" id="SSF52540">
    <property type="entry name" value="P-loop containing nucleoside triphosphate hydrolases"/>
    <property type="match status" value="1"/>
</dbReference>
<keyword evidence="3" id="KW-0547">Nucleotide-binding</keyword>
<evidence type="ECO:0000256" key="2">
    <source>
        <dbReference type="ARBA" id="ARBA00022448"/>
    </source>
</evidence>
<comment type="similarity">
    <text evidence="1">Belongs to the ABC transporter superfamily.</text>
</comment>
<evidence type="ECO:0000256" key="3">
    <source>
        <dbReference type="ARBA" id="ARBA00022741"/>
    </source>
</evidence>
<dbReference type="AlphaFoldDB" id="A0A2K8KNZ5"/>
<evidence type="ECO:0000256" key="1">
    <source>
        <dbReference type="ARBA" id="ARBA00005417"/>
    </source>
</evidence>
<evidence type="ECO:0000313" key="7">
    <source>
        <dbReference type="Proteomes" id="UP000231179"/>
    </source>
</evidence>
<dbReference type="InterPro" id="IPR003439">
    <property type="entry name" value="ABC_transporter-like_ATP-bd"/>
</dbReference>
<keyword evidence="2" id="KW-0813">Transport</keyword>
<accession>A0A2K8KNZ5</accession>
<dbReference type="InterPro" id="IPR027417">
    <property type="entry name" value="P-loop_NTPase"/>
</dbReference>
<evidence type="ECO:0000313" key="6">
    <source>
        <dbReference type="EMBL" id="ATX71564.1"/>
    </source>
</evidence>
<dbReference type="PANTHER" id="PTHR42711:SF5">
    <property type="entry name" value="ABC TRANSPORTER ATP-BINDING PROTEIN NATA"/>
    <property type="match status" value="1"/>
</dbReference>
<dbReference type="GO" id="GO:0016887">
    <property type="term" value="F:ATP hydrolysis activity"/>
    <property type="evidence" value="ECO:0007669"/>
    <property type="project" value="InterPro"/>
</dbReference>
<evidence type="ECO:0000256" key="4">
    <source>
        <dbReference type="ARBA" id="ARBA00022840"/>
    </source>
</evidence>
<reference evidence="6 7" key="1">
    <citation type="submission" date="2017-11" db="EMBL/GenBank/DDBJ databases">
        <title>Complete genome sequence of Spiroplasma clarkii CN-5 (DSM 19994).</title>
        <authorList>
            <person name="Tsai Y.-M."/>
            <person name="Chang A."/>
            <person name="Lo W.-S."/>
            <person name="Kuo C.-H."/>
        </authorList>
    </citation>
    <scope>NUCLEOTIDE SEQUENCE [LARGE SCALE GENOMIC DNA]</scope>
    <source>
        <strain evidence="6 7">CN-5</strain>
    </source>
</reference>
<dbReference type="InterPro" id="IPR003593">
    <property type="entry name" value="AAA+_ATPase"/>
</dbReference>
<dbReference type="Proteomes" id="UP000231179">
    <property type="component" value="Chromosome"/>
</dbReference>
<gene>
    <name evidence="6" type="ORF">SCLAR_v1c12640</name>
</gene>
<protein>
    <submittedName>
        <fullName evidence="6">ABC transporter ATP-binding protein</fullName>
    </submittedName>
</protein>
<proteinExistence type="inferred from homology"/>
<dbReference type="GO" id="GO:0005524">
    <property type="term" value="F:ATP binding"/>
    <property type="evidence" value="ECO:0007669"/>
    <property type="project" value="UniProtKB-KW"/>
</dbReference>
<dbReference type="InterPro" id="IPR050763">
    <property type="entry name" value="ABC_transporter_ATP-binding"/>
</dbReference>
<keyword evidence="4 6" id="KW-0067">ATP-binding</keyword>
<dbReference type="Pfam" id="PF00005">
    <property type="entry name" value="ABC_tran"/>
    <property type="match status" value="1"/>
</dbReference>
<dbReference type="Gene3D" id="3.40.50.300">
    <property type="entry name" value="P-loop containing nucleotide triphosphate hydrolases"/>
    <property type="match status" value="1"/>
</dbReference>
<dbReference type="SMART" id="SM00382">
    <property type="entry name" value="AAA"/>
    <property type="match status" value="1"/>
</dbReference>
<dbReference type="RefSeq" id="WP_100255093.1">
    <property type="nucleotide sequence ID" value="NZ_CP024870.1"/>
</dbReference>
<name>A0A2K8KNZ5_9MOLU</name>
<evidence type="ECO:0000259" key="5">
    <source>
        <dbReference type="PROSITE" id="PS50893"/>
    </source>
</evidence>
<sequence length="355" mass="41602">MSKKLVVKITDIGVYNKKNLQLANLNLKLYENDCLALVGPHGSGKTTIAKLITNELLPSSGYVQYNFDIKDIHKQIGYQFRHNSWPNGFKTKDIVKLFKYIHNVIDDEWYNNLIETFNLAEIWNRQISSCSYVWHQIISMFLAVLRRPKVLIVDAISSTHGLDEKIKIINFLKKYQAENNALLIFLSADEMIVKELCNRIISLDSKNIVEDFYIKDMIDFDFNTYQLKFMASLNEPTLKRQHNELEVLLKEFLEREKKILKIEKSILKELETNEKINKSDVDKIAFKNIIFHSGNIKKLLTSIGNEPNISKKLVKNIRYEVKKILNYDKEMSQHLHLHENIAQIYSEFELNILTF</sequence>
<dbReference type="PROSITE" id="PS50893">
    <property type="entry name" value="ABC_TRANSPORTER_2"/>
    <property type="match status" value="1"/>
</dbReference>
<dbReference type="EMBL" id="CP024870">
    <property type="protein sequence ID" value="ATX71564.1"/>
    <property type="molecule type" value="Genomic_DNA"/>
</dbReference>
<keyword evidence="7" id="KW-1185">Reference proteome</keyword>
<feature type="domain" description="ABC transporter" evidence="5">
    <location>
        <begin position="7"/>
        <end position="230"/>
    </location>
</feature>
<organism evidence="6 7">
    <name type="scientific">Spiroplasma clarkii</name>
    <dbReference type="NCBI Taxonomy" id="2139"/>
    <lineage>
        <taxon>Bacteria</taxon>
        <taxon>Bacillati</taxon>
        <taxon>Mycoplasmatota</taxon>
        <taxon>Mollicutes</taxon>
        <taxon>Entomoplasmatales</taxon>
        <taxon>Spiroplasmataceae</taxon>
        <taxon>Spiroplasma</taxon>
    </lineage>
</organism>
<dbReference type="PANTHER" id="PTHR42711">
    <property type="entry name" value="ABC TRANSPORTER ATP-BINDING PROTEIN"/>
    <property type="match status" value="1"/>
</dbReference>